<evidence type="ECO:0000313" key="3">
    <source>
        <dbReference type="Proteomes" id="UP000230837"/>
    </source>
</evidence>
<reference evidence="3" key="1">
    <citation type="submission" date="2017-09" db="EMBL/GenBank/DDBJ databases">
        <title>Depth-based differentiation of microbial function through sediment-hosted aquifers and enrichment of novel symbionts in the deep terrestrial subsurface.</title>
        <authorList>
            <person name="Probst A.J."/>
            <person name="Ladd B."/>
            <person name="Jarett J.K."/>
            <person name="Geller-Mcgrath D.E."/>
            <person name="Sieber C.M.K."/>
            <person name="Emerson J.B."/>
            <person name="Anantharaman K."/>
            <person name="Thomas B.C."/>
            <person name="Malmstrom R."/>
            <person name="Stieglmeier M."/>
            <person name="Klingl A."/>
            <person name="Woyke T."/>
            <person name="Ryan C.M."/>
            <person name="Banfield J.F."/>
        </authorList>
    </citation>
    <scope>NUCLEOTIDE SEQUENCE [LARGE SCALE GENOMIC DNA]</scope>
</reference>
<dbReference type="EMBL" id="PFHR01000078">
    <property type="protein sequence ID" value="PIW97100.1"/>
    <property type="molecule type" value="Genomic_DNA"/>
</dbReference>
<organism evidence="2 3">
    <name type="scientific">Candidatus Kaiserbacteria bacterium CG_4_8_14_3_um_filter_38_9</name>
    <dbReference type="NCBI Taxonomy" id="1974599"/>
    <lineage>
        <taxon>Bacteria</taxon>
        <taxon>Candidatus Kaiseribacteriota</taxon>
    </lineage>
</organism>
<protein>
    <submittedName>
        <fullName evidence="2">Uncharacterized protein</fullName>
    </submittedName>
</protein>
<proteinExistence type="predicted"/>
<comment type="caution">
    <text evidence="2">The sequence shown here is derived from an EMBL/GenBank/DDBJ whole genome shotgun (WGS) entry which is preliminary data.</text>
</comment>
<accession>A0A2M7IPA4</accession>
<evidence type="ECO:0000313" key="2">
    <source>
        <dbReference type="EMBL" id="PIW97100.1"/>
    </source>
</evidence>
<evidence type="ECO:0000256" key="1">
    <source>
        <dbReference type="SAM" id="MobiDB-lite"/>
    </source>
</evidence>
<dbReference type="AlphaFoldDB" id="A0A2M7IPA4"/>
<feature type="region of interest" description="Disordered" evidence="1">
    <location>
        <begin position="55"/>
        <end position="74"/>
    </location>
</feature>
<gene>
    <name evidence="2" type="ORF">COZ82_01380</name>
</gene>
<dbReference type="Proteomes" id="UP000230837">
    <property type="component" value="Unassembled WGS sequence"/>
</dbReference>
<name>A0A2M7IPA4_9BACT</name>
<sequence>MRIILIIQTLIILAGAYYIFTLSQTSKLEGSPNLIATPIIKDKIVPKNETSKISGNMTTDLSASSSKDIKNNSANDYGMEYPIVDNDPQVR</sequence>